<dbReference type="Pfam" id="PF25954">
    <property type="entry name" value="Beta-barrel_RND_2"/>
    <property type="match status" value="1"/>
</dbReference>
<evidence type="ECO:0000313" key="5">
    <source>
        <dbReference type="EMBL" id="MBB3975307.1"/>
    </source>
</evidence>
<evidence type="ECO:0000259" key="3">
    <source>
        <dbReference type="Pfam" id="PF25917"/>
    </source>
</evidence>
<name>A0A7W6D3C3_9HYPH</name>
<feature type="coiled-coil region" evidence="2">
    <location>
        <begin position="134"/>
        <end position="192"/>
    </location>
</feature>
<dbReference type="GO" id="GO:1990281">
    <property type="term" value="C:efflux pump complex"/>
    <property type="evidence" value="ECO:0007669"/>
    <property type="project" value="TreeGrafter"/>
</dbReference>
<dbReference type="RefSeq" id="WP_183798469.1">
    <property type="nucleotide sequence ID" value="NZ_JACIEE010000001.1"/>
</dbReference>
<dbReference type="AlphaFoldDB" id="A0A7W6D3C3"/>
<organism evidence="5 6">
    <name type="scientific">Mycoplana azooxidifex</name>
    <dbReference type="NCBI Taxonomy" id="1636188"/>
    <lineage>
        <taxon>Bacteria</taxon>
        <taxon>Pseudomonadati</taxon>
        <taxon>Pseudomonadota</taxon>
        <taxon>Alphaproteobacteria</taxon>
        <taxon>Hyphomicrobiales</taxon>
        <taxon>Rhizobiaceae</taxon>
        <taxon>Mycoplana</taxon>
    </lineage>
</organism>
<dbReference type="InterPro" id="IPR058792">
    <property type="entry name" value="Beta-barrel_RND_2"/>
</dbReference>
<comment type="caution">
    <text evidence="5">The sequence shown here is derived from an EMBL/GenBank/DDBJ whole genome shotgun (WGS) entry which is preliminary data.</text>
</comment>
<sequence length="396" mass="42490">MRVWKQVLVSLAVVGVGIVIWGRIAPGAADSLKAAGVPDGIVSWVAPAVEAGGGRQGQGQGGGRRQAGGFGGPALVVTRPVELAVVNDRLNAIGDGEAVRSVIVTPYSTGNLIEVLVKSGDRVAQGQVMARLDNDEQRIAADQARLTRDRAQDKLKRYENLKAAAAVTDVAIQDARDELKAAELALQKAELDLHRRDINAPFDGVVGIILVNVGDYVTTSSEIARVDDRSDILGDFWVPERFATKVRVGGPISATAIARPGEVFTGSVEAIDNRIDQASRTLRIRARIDNPEDILRAGMSFSVSMLFEGDRYPSVDPLALQWSADGSYVWRIAGDKAQKVPVKIIQRNPDRVLVDAKLTENEVVATEGLQRLRDDADVKVMGAENRAREPPAAEGT</sequence>
<feature type="domain" description="Multidrug resistance protein MdtA-like barrel-sandwich hybrid" evidence="3">
    <location>
        <begin position="101"/>
        <end position="221"/>
    </location>
</feature>
<dbReference type="Proteomes" id="UP000574761">
    <property type="component" value="Unassembled WGS sequence"/>
</dbReference>
<keyword evidence="6" id="KW-1185">Reference proteome</keyword>
<dbReference type="SUPFAM" id="SSF111369">
    <property type="entry name" value="HlyD-like secretion proteins"/>
    <property type="match status" value="1"/>
</dbReference>
<evidence type="ECO:0000313" key="6">
    <source>
        <dbReference type="Proteomes" id="UP000574761"/>
    </source>
</evidence>
<dbReference type="NCBIfam" id="TIGR01730">
    <property type="entry name" value="RND_mfp"/>
    <property type="match status" value="1"/>
</dbReference>
<dbReference type="Gene3D" id="1.10.287.470">
    <property type="entry name" value="Helix hairpin bin"/>
    <property type="match status" value="1"/>
</dbReference>
<dbReference type="InterPro" id="IPR006143">
    <property type="entry name" value="RND_pump_MFP"/>
</dbReference>
<dbReference type="PANTHER" id="PTHR30469:SF11">
    <property type="entry name" value="BLL4320 PROTEIN"/>
    <property type="match status" value="1"/>
</dbReference>
<dbReference type="Gene3D" id="2.40.50.100">
    <property type="match status" value="1"/>
</dbReference>
<feature type="domain" description="CusB-like beta-barrel" evidence="4">
    <location>
        <begin position="238"/>
        <end position="305"/>
    </location>
</feature>
<proteinExistence type="inferred from homology"/>
<evidence type="ECO:0000259" key="4">
    <source>
        <dbReference type="Pfam" id="PF25954"/>
    </source>
</evidence>
<keyword evidence="2" id="KW-0175">Coiled coil</keyword>
<comment type="similarity">
    <text evidence="1">Belongs to the membrane fusion protein (MFP) (TC 8.A.1) family.</text>
</comment>
<dbReference type="InterPro" id="IPR058625">
    <property type="entry name" value="MdtA-like_BSH"/>
</dbReference>
<dbReference type="Gene3D" id="2.40.30.170">
    <property type="match status" value="1"/>
</dbReference>
<evidence type="ECO:0000256" key="1">
    <source>
        <dbReference type="ARBA" id="ARBA00009477"/>
    </source>
</evidence>
<dbReference type="Gene3D" id="2.40.420.20">
    <property type="match status" value="1"/>
</dbReference>
<dbReference type="PANTHER" id="PTHR30469">
    <property type="entry name" value="MULTIDRUG RESISTANCE PROTEIN MDTA"/>
    <property type="match status" value="1"/>
</dbReference>
<accession>A0A7W6D3C3</accession>
<protein>
    <submittedName>
        <fullName evidence="5">RND family efflux transporter MFP subunit</fullName>
    </submittedName>
</protein>
<reference evidence="5 6" key="1">
    <citation type="submission" date="2020-08" db="EMBL/GenBank/DDBJ databases">
        <title>Genomic Encyclopedia of Type Strains, Phase IV (KMG-IV): sequencing the most valuable type-strain genomes for metagenomic binning, comparative biology and taxonomic classification.</title>
        <authorList>
            <person name="Goeker M."/>
        </authorList>
    </citation>
    <scope>NUCLEOTIDE SEQUENCE [LARGE SCALE GENOMIC DNA]</scope>
    <source>
        <strain evidence="5 6">DSM 100211</strain>
    </source>
</reference>
<gene>
    <name evidence="5" type="ORF">GGQ64_000483</name>
</gene>
<evidence type="ECO:0000256" key="2">
    <source>
        <dbReference type="SAM" id="Coils"/>
    </source>
</evidence>
<dbReference type="Pfam" id="PF25917">
    <property type="entry name" value="BSH_RND"/>
    <property type="match status" value="1"/>
</dbReference>
<dbReference type="EMBL" id="JACIEE010000001">
    <property type="protein sequence ID" value="MBB3975307.1"/>
    <property type="molecule type" value="Genomic_DNA"/>
</dbReference>
<dbReference type="GO" id="GO:0015562">
    <property type="term" value="F:efflux transmembrane transporter activity"/>
    <property type="evidence" value="ECO:0007669"/>
    <property type="project" value="TreeGrafter"/>
</dbReference>